<organism evidence="1 2">
    <name type="scientific">Hyalangium minutum</name>
    <dbReference type="NCBI Taxonomy" id="394096"/>
    <lineage>
        <taxon>Bacteria</taxon>
        <taxon>Pseudomonadati</taxon>
        <taxon>Myxococcota</taxon>
        <taxon>Myxococcia</taxon>
        <taxon>Myxococcales</taxon>
        <taxon>Cystobacterineae</taxon>
        <taxon>Archangiaceae</taxon>
        <taxon>Hyalangium</taxon>
    </lineage>
</organism>
<evidence type="ECO:0008006" key="3">
    <source>
        <dbReference type="Google" id="ProtNLM"/>
    </source>
</evidence>
<name>A0A085WHT2_9BACT</name>
<dbReference type="InterPro" id="IPR037883">
    <property type="entry name" value="Knr4/Smi1-like_sf"/>
</dbReference>
<dbReference type="Proteomes" id="UP000028725">
    <property type="component" value="Unassembled WGS sequence"/>
</dbReference>
<evidence type="ECO:0000313" key="1">
    <source>
        <dbReference type="EMBL" id="KFE67245.1"/>
    </source>
</evidence>
<dbReference type="Pfam" id="PF14568">
    <property type="entry name" value="SUKH_6"/>
    <property type="match status" value="1"/>
</dbReference>
<comment type="caution">
    <text evidence="1">The sequence shown here is derived from an EMBL/GenBank/DDBJ whole genome shotgun (WGS) entry which is preliminary data.</text>
</comment>
<proteinExistence type="predicted"/>
<dbReference type="AlphaFoldDB" id="A0A085WHT2"/>
<gene>
    <name evidence="1" type="ORF">DB31_8598</name>
</gene>
<reference evidence="1 2" key="1">
    <citation type="submission" date="2014-04" db="EMBL/GenBank/DDBJ databases">
        <title>Genome assembly of Hyalangium minutum DSM 14724.</title>
        <authorList>
            <person name="Sharma G."/>
            <person name="Subramanian S."/>
        </authorList>
    </citation>
    <scope>NUCLEOTIDE SEQUENCE [LARGE SCALE GENOMIC DNA]</scope>
    <source>
        <strain evidence="1 2">DSM 14724</strain>
    </source>
</reference>
<keyword evidence="2" id="KW-1185">Reference proteome</keyword>
<accession>A0A085WHT2</accession>
<evidence type="ECO:0000313" key="2">
    <source>
        <dbReference type="Proteomes" id="UP000028725"/>
    </source>
</evidence>
<sequence>MQYQGMTPFPDVIDIGKGNTVVSELLTISESEDEDLRIYSMADTYELIKDHVPQGIYPFAGTGAGDFICFDYRSNPYAPKVVFYFTEEAGEQAIHVVANSFSEFLSKLHNGE</sequence>
<dbReference type="STRING" id="394096.DB31_8598"/>
<protein>
    <recommendedName>
        <fullName evidence="3">Knr4/Smi1-like domain-containing protein</fullName>
    </recommendedName>
</protein>
<dbReference type="EMBL" id="JMCB01000008">
    <property type="protein sequence ID" value="KFE67245.1"/>
    <property type="molecule type" value="Genomic_DNA"/>
</dbReference>
<dbReference type="SUPFAM" id="SSF160631">
    <property type="entry name" value="SMI1/KNR4-like"/>
    <property type="match status" value="1"/>
</dbReference>
<dbReference type="Gene3D" id="3.40.1580.10">
    <property type="entry name" value="SMI1/KNR4-like"/>
    <property type="match status" value="1"/>
</dbReference>